<dbReference type="VEuPathDB" id="VectorBase:GPAI044852"/>
<dbReference type="Pfam" id="PF14775">
    <property type="entry name" value="NYD-SP28_assoc"/>
    <property type="match status" value="1"/>
</dbReference>
<dbReference type="InterPro" id="IPR029440">
    <property type="entry name" value="DRC1_C"/>
</dbReference>
<organism evidence="2 3">
    <name type="scientific">Glossina pallidipes</name>
    <name type="common">Tsetse fly</name>
    <dbReference type="NCBI Taxonomy" id="7398"/>
    <lineage>
        <taxon>Eukaryota</taxon>
        <taxon>Metazoa</taxon>
        <taxon>Ecdysozoa</taxon>
        <taxon>Arthropoda</taxon>
        <taxon>Hexapoda</taxon>
        <taxon>Insecta</taxon>
        <taxon>Pterygota</taxon>
        <taxon>Neoptera</taxon>
        <taxon>Endopterygota</taxon>
        <taxon>Diptera</taxon>
        <taxon>Brachycera</taxon>
        <taxon>Muscomorpha</taxon>
        <taxon>Hippoboscoidea</taxon>
        <taxon>Glossinidae</taxon>
        <taxon>Glossina</taxon>
    </lineage>
</organism>
<feature type="domain" description="Dynein regulatory complex protein 1 C-terminal" evidence="1">
    <location>
        <begin position="61"/>
        <end position="102"/>
    </location>
</feature>
<dbReference type="STRING" id="7398.A0A1B0AGA4"/>
<dbReference type="AlphaFoldDB" id="A0A1B0AGA4"/>
<sequence length="114" mass="13625">MCALNVVVIGDGTWIEHYVSIGMNSNLFDAEMSYERTRNACEQDDSELNLLQWNKEEIENYWHKFDYYLAKDKQNVWKTIENALNHYLEVLKKREQIDQRVRKKLRTNGIPAEN</sequence>
<evidence type="ECO:0000313" key="2">
    <source>
        <dbReference type="EnsemblMetazoa" id="GPAI044852-PA"/>
    </source>
</evidence>
<reference evidence="3" key="1">
    <citation type="submission" date="2014-03" db="EMBL/GenBank/DDBJ databases">
        <authorList>
            <person name="Aksoy S."/>
            <person name="Warren W."/>
            <person name="Wilson R.K."/>
        </authorList>
    </citation>
    <scope>NUCLEOTIDE SEQUENCE [LARGE SCALE GENOMIC DNA]</scope>
    <source>
        <strain evidence="3">IAEA</strain>
    </source>
</reference>
<dbReference type="Proteomes" id="UP000092445">
    <property type="component" value="Unassembled WGS sequence"/>
</dbReference>
<name>A0A1B0AGA4_GLOPL</name>
<evidence type="ECO:0000259" key="1">
    <source>
        <dbReference type="Pfam" id="PF14775"/>
    </source>
</evidence>
<protein>
    <submittedName>
        <fullName evidence="2">NYD-SP28_assoc domain-containing protein</fullName>
    </submittedName>
</protein>
<proteinExistence type="predicted"/>
<accession>A0A1B0AGA4</accession>
<keyword evidence="3" id="KW-1185">Reference proteome</keyword>
<reference evidence="2" key="2">
    <citation type="submission" date="2020-05" db="UniProtKB">
        <authorList>
            <consortium name="EnsemblMetazoa"/>
        </authorList>
    </citation>
    <scope>IDENTIFICATION</scope>
    <source>
        <strain evidence="2">IAEA</strain>
    </source>
</reference>
<dbReference type="EnsemblMetazoa" id="GPAI044852-RA">
    <property type="protein sequence ID" value="GPAI044852-PA"/>
    <property type="gene ID" value="GPAI044852"/>
</dbReference>
<evidence type="ECO:0000313" key="3">
    <source>
        <dbReference type="Proteomes" id="UP000092445"/>
    </source>
</evidence>